<sequence length="389" mass="41122">MAAGVLLLGLTYALFSQQLSSDHRVIVKGTYLSPPPSGATPTAKPSDKSLVVLNSAGDVLTGPDAERVMNEQRDQLRSAATKSLLTEGGIALLLVGGLAAGSGWLVAGRVLAPLHRVTDTARRIATAPAAGRGLHERIALRGPDDEVKNLADAFDTMVERLDHSFDGQRRFVANASHELRTPLTLGRALVEIAMHRRSASDDVKQLGESLLAINDRHEQLISGLLLLADSEKELTARYPVNLADVSSHVVAQLTREAAAAEVEVRAEPGDAPTTGDALLLERLVHNLVENAIRHNHAGGWVELTSRTTDQDQVEVKVANSGPDVPAYEVEGLFKPFHRLSGNRLVGAKGAGLGLSIVRSVAEAHGGSVRADPRRGGGLVVVATLPVDPG</sequence>
<keyword evidence="10" id="KW-0472">Membrane</keyword>
<dbReference type="InterPro" id="IPR003594">
    <property type="entry name" value="HATPase_dom"/>
</dbReference>
<dbReference type="PROSITE" id="PS50885">
    <property type="entry name" value="HAMP"/>
    <property type="match status" value="1"/>
</dbReference>
<dbReference type="SMART" id="SM00304">
    <property type="entry name" value="HAMP"/>
    <property type="match status" value="1"/>
</dbReference>
<evidence type="ECO:0000256" key="5">
    <source>
        <dbReference type="ARBA" id="ARBA00022679"/>
    </source>
</evidence>
<dbReference type="GO" id="GO:0000155">
    <property type="term" value="F:phosphorelay sensor kinase activity"/>
    <property type="evidence" value="ECO:0007669"/>
    <property type="project" value="InterPro"/>
</dbReference>
<dbReference type="Gene3D" id="1.10.287.130">
    <property type="match status" value="1"/>
</dbReference>
<evidence type="ECO:0000256" key="1">
    <source>
        <dbReference type="ARBA" id="ARBA00000085"/>
    </source>
</evidence>
<keyword evidence="9" id="KW-0902">Two-component regulatory system</keyword>
<dbReference type="PROSITE" id="PS50109">
    <property type="entry name" value="HIS_KIN"/>
    <property type="match status" value="1"/>
</dbReference>
<dbReference type="InterPro" id="IPR004358">
    <property type="entry name" value="Sig_transdc_His_kin-like_C"/>
</dbReference>
<evidence type="ECO:0000313" key="13">
    <source>
        <dbReference type="EMBL" id="QNE22955.1"/>
    </source>
</evidence>
<evidence type="ECO:0000256" key="4">
    <source>
        <dbReference type="ARBA" id="ARBA00022553"/>
    </source>
</evidence>
<evidence type="ECO:0000259" key="12">
    <source>
        <dbReference type="PROSITE" id="PS50885"/>
    </source>
</evidence>
<dbReference type="SUPFAM" id="SSF158472">
    <property type="entry name" value="HAMP domain-like"/>
    <property type="match status" value="1"/>
</dbReference>
<proteinExistence type="predicted"/>
<evidence type="ECO:0000256" key="2">
    <source>
        <dbReference type="ARBA" id="ARBA00004236"/>
    </source>
</evidence>
<feature type="domain" description="HAMP" evidence="12">
    <location>
        <begin position="108"/>
        <end position="166"/>
    </location>
</feature>
<keyword evidence="7 13" id="KW-0418">Kinase</keyword>
<evidence type="ECO:0000256" key="8">
    <source>
        <dbReference type="ARBA" id="ARBA00022989"/>
    </source>
</evidence>
<dbReference type="InterPro" id="IPR050428">
    <property type="entry name" value="TCS_sensor_his_kinase"/>
</dbReference>
<dbReference type="CDD" id="cd00082">
    <property type="entry name" value="HisKA"/>
    <property type="match status" value="1"/>
</dbReference>
<evidence type="ECO:0000256" key="9">
    <source>
        <dbReference type="ARBA" id="ARBA00023012"/>
    </source>
</evidence>
<dbReference type="InterPro" id="IPR036097">
    <property type="entry name" value="HisK_dim/P_sf"/>
</dbReference>
<dbReference type="SUPFAM" id="SSF47384">
    <property type="entry name" value="Homodimeric domain of signal transducing histidine kinase"/>
    <property type="match status" value="1"/>
</dbReference>
<reference evidence="13 14" key="2">
    <citation type="journal article" date="2020" name="Microbiol. Resour. Announc.">
        <title>Antarctic desert soil bacteria exhibit high novel natural product potential, evaluated through long-read genome sequencing and comparative genomics.</title>
        <authorList>
            <person name="Benaud N."/>
            <person name="Edwards R.J."/>
            <person name="Amos T.G."/>
            <person name="D'Agostino P.M."/>
            <person name="Gutierrez-Chavez C."/>
            <person name="Montgomery K."/>
            <person name="Nicetic I."/>
            <person name="Ferrari B.C."/>
        </authorList>
    </citation>
    <scope>NUCLEOTIDE SEQUENCE [LARGE SCALE GENOMIC DNA]</scope>
    <source>
        <strain evidence="13 14">SPB151</strain>
    </source>
</reference>
<dbReference type="CDD" id="cd00075">
    <property type="entry name" value="HATPase"/>
    <property type="match status" value="1"/>
</dbReference>
<dbReference type="Pfam" id="PF02518">
    <property type="entry name" value="HATPase_c"/>
    <property type="match status" value="1"/>
</dbReference>
<dbReference type="SMART" id="SM00387">
    <property type="entry name" value="HATPase_c"/>
    <property type="match status" value="1"/>
</dbReference>
<accession>A0A7G6X9P0</accession>
<gene>
    <name evidence="13" type="ORF">F1D05_15875</name>
</gene>
<dbReference type="InterPro" id="IPR003661">
    <property type="entry name" value="HisK_dim/P_dom"/>
</dbReference>
<evidence type="ECO:0000256" key="7">
    <source>
        <dbReference type="ARBA" id="ARBA00022777"/>
    </source>
</evidence>
<name>A0A7G6X9P0_9ACTN</name>
<dbReference type="CDD" id="cd06225">
    <property type="entry name" value="HAMP"/>
    <property type="match status" value="1"/>
</dbReference>
<dbReference type="Pfam" id="PF00672">
    <property type="entry name" value="HAMP"/>
    <property type="match status" value="1"/>
</dbReference>
<dbReference type="Proteomes" id="UP000515563">
    <property type="component" value="Chromosome"/>
</dbReference>
<organism evidence="13 14">
    <name type="scientific">Kribbella qitaiheensis</name>
    <dbReference type="NCBI Taxonomy" id="1544730"/>
    <lineage>
        <taxon>Bacteria</taxon>
        <taxon>Bacillati</taxon>
        <taxon>Actinomycetota</taxon>
        <taxon>Actinomycetes</taxon>
        <taxon>Propionibacteriales</taxon>
        <taxon>Kribbellaceae</taxon>
        <taxon>Kribbella</taxon>
    </lineage>
</organism>
<keyword evidence="5" id="KW-0808">Transferase</keyword>
<keyword evidence="6" id="KW-0812">Transmembrane</keyword>
<evidence type="ECO:0000256" key="10">
    <source>
        <dbReference type="ARBA" id="ARBA00023136"/>
    </source>
</evidence>
<dbReference type="PRINTS" id="PR00344">
    <property type="entry name" value="BCTRLSENSOR"/>
</dbReference>
<evidence type="ECO:0000256" key="6">
    <source>
        <dbReference type="ARBA" id="ARBA00022692"/>
    </source>
</evidence>
<comment type="catalytic activity">
    <reaction evidence="1">
        <text>ATP + protein L-histidine = ADP + protein N-phospho-L-histidine.</text>
        <dbReference type="EC" id="2.7.13.3"/>
    </reaction>
</comment>
<keyword evidence="4" id="KW-0597">Phosphoprotein</keyword>
<dbReference type="GO" id="GO:0005886">
    <property type="term" value="C:plasma membrane"/>
    <property type="evidence" value="ECO:0007669"/>
    <property type="project" value="UniProtKB-SubCell"/>
</dbReference>
<keyword evidence="8" id="KW-1133">Transmembrane helix</keyword>
<dbReference type="Pfam" id="PF00512">
    <property type="entry name" value="HisKA"/>
    <property type="match status" value="1"/>
</dbReference>
<dbReference type="AlphaFoldDB" id="A0A7G6X9P0"/>
<dbReference type="PANTHER" id="PTHR45436">
    <property type="entry name" value="SENSOR HISTIDINE KINASE YKOH"/>
    <property type="match status" value="1"/>
</dbReference>
<comment type="subcellular location">
    <subcellularLocation>
        <location evidence="2">Cell membrane</location>
    </subcellularLocation>
</comment>
<dbReference type="InterPro" id="IPR036890">
    <property type="entry name" value="HATPase_C_sf"/>
</dbReference>
<dbReference type="InterPro" id="IPR005467">
    <property type="entry name" value="His_kinase_dom"/>
</dbReference>
<dbReference type="PANTHER" id="PTHR45436:SF5">
    <property type="entry name" value="SENSOR HISTIDINE KINASE TRCS"/>
    <property type="match status" value="1"/>
</dbReference>
<dbReference type="Gene3D" id="6.10.340.10">
    <property type="match status" value="1"/>
</dbReference>
<keyword evidence="14" id="KW-1185">Reference proteome</keyword>
<evidence type="ECO:0000256" key="3">
    <source>
        <dbReference type="ARBA" id="ARBA00012438"/>
    </source>
</evidence>
<feature type="domain" description="Histidine kinase" evidence="11">
    <location>
        <begin position="174"/>
        <end position="388"/>
    </location>
</feature>
<dbReference type="EMBL" id="CP043661">
    <property type="protein sequence ID" value="QNE22955.1"/>
    <property type="molecule type" value="Genomic_DNA"/>
</dbReference>
<evidence type="ECO:0000313" key="14">
    <source>
        <dbReference type="Proteomes" id="UP000515563"/>
    </source>
</evidence>
<dbReference type="SMART" id="SM00388">
    <property type="entry name" value="HisKA"/>
    <property type="match status" value="1"/>
</dbReference>
<evidence type="ECO:0000259" key="11">
    <source>
        <dbReference type="PROSITE" id="PS50109"/>
    </source>
</evidence>
<dbReference type="EC" id="2.7.13.3" evidence="3"/>
<protein>
    <recommendedName>
        <fullName evidence="3">histidine kinase</fullName>
        <ecNumber evidence="3">2.7.13.3</ecNumber>
    </recommendedName>
</protein>
<dbReference type="KEGG" id="kqi:F1D05_15875"/>
<dbReference type="SUPFAM" id="SSF55874">
    <property type="entry name" value="ATPase domain of HSP90 chaperone/DNA topoisomerase II/histidine kinase"/>
    <property type="match status" value="1"/>
</dbReference>
<reference evidence="14" key="1">
    <citation type="submission" date="2019-09" db="EMBL/GenBank/DDBJ databases">
        <title>Antimicrobial potential of Antarctic Bacteria.</title>
        <authorList>
            <person name="Benaud N."/>
            <person name="Edwards R.J."/>
            <person name="Ferrari B.C."/>
        </authorList>
    </citation>
    <scope>NUCLEOTIDE SEQUENCE [LARGE SCALE GENOMIC DNA]</scope>
    <source>
        <strain evidence="14">SPB151</strain>
    </source>
</reference>
<dbReference type="Gene3D" id="3.30.565.10">
    <property type="entry name" value="Histidine kinase-like ATPase, C-terminal domain"/>
    <property type="match status" value="1"/>
</dbReference>
<dbReference type="InterPro" id="IPR003660">
    <property type="entry name" value="HAMP_dom"/>
</dbReference>